<feature type="chain" id="PRO_5045780900" description="Lipoprotein" evidence="2">
    <location>
        <begin position="25"/>
        <end position="181"/>
    </location>
</feature>
<feature type="compositionally biased region" description="Polar residues" evidence="1">
    <location>
        <begin position="60"/>
        <end position="69"/>
    </location>
</feature>
<evidence type="ECO:0000256" key="2">
    <source>
        <dbReference type="SAM" id="SignalP"/>
    </source>
</evidence>
<evidence type="ECO:0000313" key="4">
    <source>
        <dbReference type="Proteomes" id="UP001303532"/>
    </source>
</evidence>
<feature type="signal peptide" evidence="2">
    <location>
        <begin position="1"/>
        <end position="24"/>
    </location>
</feature>
<proteinExistence type="predicted"/>
<evidence type="ECO:0000256" key="1">
    <source>
        <dbReference type="SAM" id="MobiDB-lite"/>
    </source>
</evidence>
<dbReference type="PROSITE" id="PS51257">
    <property type="entry name" value="PROKAR_LIPOPROTEIN"/>
    <property type="match status" value="1"/>
</dbReference>
<accession>A0ABZ0KWJ5</accession>
<sequence>MKYFSTFRLIIGGVALGAAFMLSACSSNELSETEAFQKEKSAEGLAEASETDASKEKENTSSNANSTDGNGEAASNLPKYLPEDFPLPSDAEISHIHSEQTDGKKYVYFRIRSKESMDSVTSMYTNYFEKRKLEDAAQTIDQRNIIIQGESPTYSEYWSMIGGALTDSGGVIELTVSWEEL</sequence>
<keyword evidence="2" id="KW-0732">Signal</keyword>
<protein>
    <recommendedName>
        <fullName evidence="5">Lipoprotein</fullName>
    </recommendedName>
</protein>
<organism evidence="3 4">
    <name type="scientific">Sporosarcina jeotgali</name>
    <dbReference type="NCBI Taxonomy" id="3020056"/>
    <lineage>
        <taxon>Bacteria</taxon>
        <taxon>Bacillati</taxon>
        <taxon>Bacillota</taxon>
        <taxon>Bacilli</taxon>
        <taxon>Bacillales</taxon>
        <taxon>Caryophanaceae</taxon>
        <taxon>Sporosarcina</taxon>
    </lineage>
</organism>
<gene>
    <name evidence="3" type="ORF">PGH26_13095</name>
</gene>
<dbReference type="Proteomes" id="UP001303532">
    <property type="component" value="Chromosome"/>
</dbReference>
<dbReference type="RefSeq" id="WP_323691487.1">
    <property type="nucleotide sequence ID" value="NZ_CP116341.1"/>
</dbReference>
<dbReference type="EMBL" id="CP116341">
    <property type="protein sequence ID" value="WOV83801.1"/>
    <property type="molecule type" value="Genomic_DNA"/>
</dbReference>
<evidence type="ECO:0008006" key="5">
    <source>
        <dbReference type="Google" id="ProtNLM"/>
    </source>
</evidence>
<name>A0ABZ0KWJ5_9BACL</name>
<keyword evidence="4" id="KW-1185">Reference proteome</keyword>
<feature type="region of interest" description="Disordered" evidence="1">
    <location>
        <begin position="35"/>
        <end position="84"/>
    </location>
</feature>
<reference evidence="3 4" key="1">
    <citation type="submission" date="2023-01" db="EMBL/GenBank/DDBJ databases">
        <title>Sporosarcina sp. nov., isolated from Korean tranditional fermented seafood 'Jeotgal'.</title>
        <authorList>
            <person name="Yang A.-I."/>
        </authorList>
    </citation>
    <scope>NUCLEOTIDE SEQUENCE [LARGE SCALE GENOMIC DNA]</scope>
    <source>
        <strain evidence="3 4">B2O-1</strain>
    </source>
</reference>
<evidence type="ECO:0000313" key="3">
    <source>
        <dbReference type="EMBL" id="WOV83801.1"/>
    </source>
</evidence>